<feature type="domain" description="Starter acyltransferase (SAT)" evidence="2">
    <location>
        <begin position="2"/>
        <end position="70"/>
    </location>
</feature>
<dbReference type="GO" id="GO:0016740">
    <property type="term" value="F:transferase activity"/>
    <property type="evidence" value="ECO:0007669"/>
    <property type="project" value="InterPro"/>
</dbReference>
<dbReference type="OrthoDB" id="5430224at2759"/>
<dbReference type="Proteomes" id="UP000001745">
    <property type="component" value="Unassembled WGS sequence"/>
</dbReference>
<dbReference type="Pfam" id="PF16073">
    <property type="entry name" value="SAT"/>
    <property type="match status" value="1"/>
</dbReference>
<feature type="chain" id="PRO_5002875480" description="Starter acyltransferase (SAT) domain-containing protein" evidence="1">
    <location>
        <begin position="23"/>
        <end position="76"/>
    </location>
</feature>
<reference evidence="4" key="1">
    <citation type="journal article" date="2015" name="Genome Announc.">
        <title>Genome sequence of the AIDS-associated pathogen Penicillium marneffei (ATCC18224) and its near taxonomic relative Talaromyces stipitatus (ATCC10500).</title>
        <authorList>
            <person name="Nierman W.C."/>
            <person name="Fedorova-Abrams N.D."/>
            <person name="Andrianopoulos A."/>
        </authorList>
    </citation>
    <scope>NUCLEOTIDE SEQUENCE [LARGE SCALE GENOMIC DNA]</scope>
    <source>
        <strain evidence="4">ATCC 10500 / CBS 375.48 / QM 6759 / NRRL 1006</strain>
    </source>
</reference>
<gene>
    <name evidence="3" type="ORF">TSTA_057800</name>
</gene>
<dbReference type="VEuPathDB" id="FungiDB:TSTA_057800"/>
<dbReference type="InParanoid" id="B8MRV7"/>
<sequence>MAVTRMFQLGTFISVLEAGVLGLCTEAFSAAAVSCSYSTVDLVPLAVDAVTAKFRTGIVVTEIAQSLATCVNDEQS</sequence>
<feature type="signal peptide" evidence="1">
    <location>
        <begin position="1"/>
        <end position="22"/>
    </location>
</feature>
<dbReference type="EMBL" id="EQ962659">
    <property type="protein sequence ID" value="EED13291.1"/>
    <property type="molecule type" value="Genomic_DNA"/>
</dbReference>
<protein>
    <recommendedName>
        <fullName evidence="2">Starter acyltransferase (SAT) domain-containing protein</fullName>
    </recommendedName>
</protein>
<keyword evidence="4" id="KW-1185">Reference proteome</keyword>
<dbReference type="PhylomeDB" id="B8MRV7"/>
<dbReference type="STRING" id="441959.B8MRV7"/>
<organism evidence="3 4">
    <name type="scientific">Talaromyces stipitatus (strain ATCC 10500 / CBS 375.48 / QM 6759 / NRRL 1006)</name>
    <name type="common">Penicillium stipitatum</name>
    <dbReference type="NCBI Taxonomy" id="441959"/>
    <lineage>
        <taxon>Eukaryota</taxon>
        <taxon>Fungi</taxon>
        <taxon>Dikarya</taxon>
        <taxon>Ascomycota</taxon>
        <taxon>Pezizomycotina</taxon>
        <taxon>Eurotiomycetes</taxon>
        <taxon>Eurotiomycetidae</taxon>
        <taxon>Eurotiales</taxon>
        <taxon>Trichocomaceae</taxon>
        <taxon>Talaromyces</taxon>
        <taxon>Talaromyces sect. Talaromyces</taxon>
    </lineage>
</organism>
<evidence type="ECO:0000256" key="1">
    <source>
        <dbReference type="SAM" id="SignalP"/>
    </source>
</evidence>
<keyword evidence="1" id="KW-0732">Signal</keyword>
<dbReference type="InterPro" id="IPR001227">
    <property type="entry name" value="Ac_transferase_dom_sf"/>
</dbReference>
<proteinExistence type="predicted"/>
<dbReference type="Gene3D" id="3.40.366.10">
    <property type="entry name" value="Malonyl-Coenzyme A Acyl Carrier Protein, domain 2"/>
    <property type="match status" value="1"/>
</dbReference>
<dbReference type="InterPro" id="IPR032088">
    <property type="entry name" value="SAT"/>
</dbReference>
<dbReference type="GeneID" id="8108916"/>
<dbReference type="HOGENOM" id="CLU_2656133_0_0_1"/>
<evidence type="ECO:0000313" key="4">
    <source>
        <dbReference type="Proteomes" id="UP000001745"/>
    </source>
</evidence>
<evidence type="ECO:0000259" key="2">
    <source>
        <dbReference type="Pfam" id="PF16073"/>
    </source>
</evidence>
<dbReference type="RefSeq" id="XP_002487402.1">
    <property type="nucleotide sequence ID" value="XM_002487357.1"/>
</dbReference>
<accession>B8MRV7</accession>
<dbReference type="AlphaFoldDB" id="B8MRV7"/>
<name>B8MRV7_TALSN</name>
<evidence type="ECO:0000313" key="3">
    <source>
        <dbReference type="EMBL" id="EED13291.1"/>
    </source>
</evidence>